<protein>
    <submittedName>
        <fullName evidence="2">Uncharacterized protein</fullName>
    </submittedName>
</protein>
<dbReference type="EMBL" id="JACAZH010000003">
    <property type="protein sequence ID" value="KAF7373834.1"/>
    <property type="molecule type" value="Genomic_DNA"/>
</dbReference>
<evidence type="ECO:0000256" key="1">
    <source>
        <dbReference type="SAM" id="MobiDB-lite"/>
    </source>
</evidence>
<evidence type="ECO:0000313" key="2">
    <source>
        <dbReference type="EMBL" id="KAF7373834.1"/>
    </source>
</evidence>
<keyword evidence="3" id="KW-1185">Reference proteome</keyword>
<dbReference type="AlphaFoldDB" id="A0A8H6ZAT7"/>
<evidence type="ECO:0000313" key="3">
    <source>
        <dbReference type="Proteomes" id="UP000623467"/>
    </source>
</evidence>
<feature type="compositionally biased region" description="Low complexity" evidence="1">
    <location>
        <begin position="183"/>
        <end position="194"/>
    </location>
</feature>
<reference evidence="2" key="1">
    <citation type="submission" date="2020-05" db="EMBL/GenBank/DDBJ databases">
        <title>Mycena genomes resolve the evolution of fungal bioluminescence.</title>
        <authorList>
            <person name="Tsai I.J."/>
        </authorList>
    </citation>
    <scope>NUCLEOTIDE SEQUENCE</scope>
    <source>
        <strain evidence="2">160909Yilan</strain>
    </source>
</reference>
<accession>A0A8H6ZAT7</accession>
<comment type="caution">
    <text evidence="2">The sequence shown here is derived from an EMBL/GenBank/DDBJ whole genome shotgun (WGS) entry which is preliminary data.</text>
</comment>
<organism evidence="2 3">
    <name type="scientific">Mycena sanguinolenta</name>
    <dbReference type="NCBI Taxonomy" id="230812"/>
    <lineage>
        <taxon>Eukaryota</taxon>
        <taxon>Fungi</taxon>
        <taxon>Dikarya</taxon>
        <taxon>Basidiomycota</taxon>
        <taxon>Agaricomycotina</taxon>
        <taxon>Agaricomycetes</taxon>
        <taxon>Agaricomycetidae</taxon>
        <taxon>Agaricales</taxon>
        <taxon>Marasmiineae</taxon>
        <taxon>Mycenaceae</taxon>
        <taxon>Mycena</taxon>
    </lineage>
</organism>
<proteinExistence type="predicted"/>
<dbReference type="OrthoDB" id="5271586at2759"/>
<feature type="region of interest" description="Disordered" evidence="1">
    <location>
        <begin position="179"/>
        <end position="198"/>
    </location>
</feature>
<sequence>MGYPLDVAFAMEKGTYLMRWKASTGGNYRLDETLSSNYAHLSQFIRNVTGTRTTFGPRFSYFSICPTGCSWQNIPRELEDEIQNFMNVRRPTCVALGVEEDYVALFDDGSITISSGLYARYPEVETMINNRGSKGGIAYIALSPFVARRYYGIYGDGSTAFWLPTAWHKDVQEFLKPVAQQKPAPSTSANPSTPAKHKSNWGEYVELGLKLSELTNNLIQIVNS</sequence>
<dbReference type="Proteomes" id="UP000623467">
    <property type="component" value="Unassembled WGS sequence"/>
</dbReference>
<gene>
    <name evidence="2" type="ORF">MSAN_00595200</name>
</gene>
<name>A0A8H6ZAT7_9AGAR</name>